<evidence type="ECO:0000256" key="2">
    <source>
        <dbReference type="ARBA" id="ARBA00022679"/>
    </source>
</evidence>
<gene>
    <name evidence="5" type="primary">atoA</name>
    <name evidence="8" type="synonym">ydiF</name>
    <name evidence="6" type="ORF">DWW07_10335</name>
    <name evidence="7" type="ORF">EAI82_11235</name>
    <name evidence="5" type="ORF">ERS852394_01318</name>
    <name evidence="8" type="ORF">ROSSTS7063_02499</name>
</gene>
<evidence type="ECO:0000313" key="6">
    <source>
        <dbReference type="EMBL" id="RGV63496.1"/>
    </source>
</evidence>
<dbReference type="EC" id="2.8.3.8" evidence="5 8"/>
<dbReference type="RefSeq" id="WP_055065959.1">
    <property type="nucleotide sequence ID" value="NZ_CABHNB010000038.1"/>
</dbReference>
<dbReference type="PANTHER" id="PTHR43293:SF1">
    <property type="entry name" value="ACETATE COA-TRANSFERASE YDIF"/>
    <property type="match status" value="1"/>
</dbReference>
<dbReference type="EMBL" id="CABHNB010000038">
    <property type="protein sequence ID" value="VUX15696.1"/>
    <property type="molecule type" value="Genomic_DNA"/>
</dbReference>
<dbReference type="Proteomes" id="UP000293506">
    <property type="component" value="Unassembled WGS sequence"/>
</dbReference>
<evidence type="ECO:0000313" key="7">
    <source>
        <dbReference type="EMBL" id="RYT65856.1"/>
    </source>
</evidence>
<evidence type="ECO:0000313" key="12">
    <source>
        <dbReference type="Proteomes" id="UP000409147"/>
    </source>
</evidence>
<dbReference type="AlphaFoldDB" id="A0A174BRC5"/>
<dbReference type="InterPro" id="IPR037171">
    <property type="entry name" value="NagB/RpiA_transferase-like"/>
</dbReference>
<sequence length="503" mass="55088">MYEIMSADEAIRLIRDGDCICVNSFVGIENPTELHEALYRRYQKMQSPTHLTIVSSAGFGVWDDEHNAEGYIREGAVDKLICGHFGAMMSTKKLVLEDRFEAYNLPLGCISHAIRAQAGGLPGALSKVGLDIFVDPRREGPGINRISIDDSLVKHVEVDGDEFLYYKLPKITIAMIKGTAADRKGNITFDDMFMSGDALSICQAVKANRGKVIVQVDRLVATPSRPRNAIIPGCLVDAIVVAEPQERNEAYTALTGSFEIPYKEWHTWNEKINDLSQKQRKNNIPANIIGKRAAQELRVDDIVNIGIGIPETVARFARKSGMLDMITLTVESGGIGGFPVSGEAFGAMIGAASVYDMANQFDLYDNGGLDVCFMGALEVDKYGNINAHRGTGAFAGIGGFANITAKTPTVVFCMTFNAKGLEVTQEKGVVTIHKEGEISKFVEKVSSVSFSAKRAIENGQKVLYVTERCVFRLTPKGLKLIEVYPGVDMKKDIIDRLPFEVEV</sequence>
<dbReference type="Proteomes" id="UP000095409">
    <property type="component" value="Unassembled WGS sequence"/>
</dbReference>
<comment type="similarity">
    <text evidence="1 3">Belongs to the 3-oxoacid CoA-transferase family.</text>
</comment>
<dbReference type="PANTHER" id="PTHR43293">
    <property type="entry name" value="ACETATE COA-TRANSFERASE YDIF"/>
    <property type="match status" value="1"/>
</dbReference>
<evidence type="ECO:0000313" key="8">
    <source>
        <dbReference type="EMBL" id="VUX15696.1"/>
    </source>
</evidence>
<dbReference type="SMART" id="SM00882">
    <property type="entry name" value="CoA_trans"/>
    <property type="match status" value="2"/>
</dbReference>
<evidence type="ECO:0000256" key="3">
    <source>
        <dbReference type="PIRNR" id="PIRNR000858"/>
    </source>
</evidence>
<keyword evidence="12" id="KW-1185">Reference proteome</keyword>
<organism evidence="5 9">
    <name type="scientific">Blautia obeum</name>
    <dbReference type="NCBI Taxonomy" id="40520"/>
    <lineage>
        <taxon>Bacteria</taxon>
        <taxon>Bacillati</taxon>
        <taxon>Bacillota</taxon>
        <taxon>Clostridia</taxon>
        <taxon>Lachnospirales</taxon>
        <taxon>Lachnospiraceae</taxon>
        <taxon>Blautia</taxon>
    </lineage>
</organism>
<reference evidence="6 10" key="2">
    <citation type="submission" date="2018-08" db="EMBL/GenBank/DDBJ databases">
        <title>A genome reference for cultivated species of the human gut microbiota.</title>
        <authorList>
            <person name="Zou Y."/>
            <person name="Xue W."/>
            <person name="Luo G."/>
        </authorList>
    </citation>
    <scope>NUCLEOTIDE SEQUENCE [LARGE SCALE GENOMIC DNA]</scope>
    <source>
        <strain evidence="6 10">AF14-23</strain>
    </source>
</reference>
<name>A0A174BRC5_9FIRM</name>
<protein>
    <submittedName>
        <fullName evidence="8">Acetate CoA-transferase YdiF</fullName>
    </submittedName>
    <submittedName>
        <fullName evidence="5">Acetate CoA-transferase subunit beta</fullName>
        <ecNumber evidence="5 8">2.8.3.8</ecNumber>
    </submittedName>
    <submittedName>
        <fullName evidence="6">Propionate CoA-transferase</fullName>
    </submittedName>
</protein>
<dbReference type="Pfam" id="PF01144">
    <property type="entry name" value="CoA_trans"/>
    <property type="match status" value="2"/>
</dbReference>
<dbReference type="InterPro" id="IPR004165">
    <property type="entry name" value="CoA_trans_fam_I"/>
</dbReference>
<reference evidence="8 12" key="4">
    <citation type="submission" date="2019-07" db="EMBL/GenBank/DDBJ databases">
        <authorList>
            <person name="Hibberd C M."/>
            <person name="Gehrig L. J."/>
            <person name="Chang H.-W."/>
            <person name="Venkatesh S."/>
        </authorList>
    </citation>
    <scope>NUCLEOTIDE SEQUENCE [LARGE SCALE GENOMIC DNA]</scope>
    <source>
        <strain evidence="8">Ruminococcus_obeum_SSTS_Bg7063</strain>
    </source>
</reference>
<dbReference type="EMBL" id="CYZD01000005">
    <property type="protein sequence ID" value="CUO02240.1"/>
    <property type="molecule type" value="Genomic_DNA"/>
</dbReference>
<dbReference type="SUPFAM" id="SSF100950">
    <property type="entry name" value="NagB/RpiA/CoA transferase-like"/>
    <property type="match status" value="2"/>
</dbReference>
<proteinExistence type="inferred from homology"/>
<evidence type="ECO:0000313" key="10">
    <source>
        <dbReference type="Proteomes" id="UP000265828"/>
    </source>
</evidence>
<feature type="active site" description="5-glutamyl coenzyme A thioester intermediate" evidence="4">
    <location>
        <position position="331"/>
    </location>
</feature>
<reference evidence="7 11" key="3">
    <citation type="journal article" date="2019" name="Science, e1252229">
        <title>Invertible promoters mediate bacterial phase variation, antibiotic resistance, and host adaptation in the gut.</title>
        <authorList>
            <person name="Jiang X."/>
            <person name="Hall A.B."/>
            <person name="Arthur T.D."/>
            <person name="Plichta D.R."/>
            <person name="Covington C.T."/>
            <person name="Poyet M."/>
            <person name="Crothers J."/>
            <person name="Moses P.L."/>
            <person name="Tolonen A.C."/>
            <person name="Vlamakis H."/>
            <person name="Alm E.J."/>
            <person name="Xavier R.J."/>
        </authorList>
    </citation>
    <scope>NUCLEOTIDE SEQUENCE [LARGE SCALE GENOMIC DNA]</scope>
    <source>
        <strain evidence="11">af_0058</strain>
        <strain evidence="7">Af_0058</strain>
    </source>
</reference>
<dbReference type="Proteomes" id="UP000409147">
    <property type="component" value="Unassembled WGS sequence"/>
</dbReference>
<evidence type="ECO:0000313" key="9">
    <source>
        <dbReference type="Proteomes" id="UP000095409"/>
    </source>
</evidence>
<dbReference type="GO" id="GO:0046952">
    <property type="term" value="P:ketone body catabolic process"/>
    <property type="evidence" value="ECO:0007669"/>
    <property type="project" value="InterPro"/>
</dbReference>
<dbReference type="Proteomes" id="UP000265828">
    <property type="component" value="Unassembled WGS sequence"/>
</dbReference>
<keyword evidence="2 3" id="KW-0808">Transferase</keyword>
<dbReference type="EMBL" id="QRZI01000006">
    <property type="protein sequence ID" value="RGV63496.1"/>
    <property type="molecule type" value="Genomic_DNA"/>
</dbReference>
<dbReference type="GO" id="GO:0008775">
    <property type="term" value="F:acetate CoA-transferase activity"/>
    <property type="evidence" value="ECO:0007669"/>
    <property type="project" value="UniProtKB-EC"/>
</dbReference>
<accession>A0A174BRC5</accession>
<reference evidence="5 9" key="1">
    <citation type="submission" date="2015-09" db="EMBL/GenBank/DDBJ databases">
        <authorList>
            <consortium name="Pathogen Informatics"/>
        </authorList>
    </citation>
    <scope>NUCLEOTIDE SEQUENCE [LARGE SCALE GENOMIC DNA]</scope>
    <source>
        <strain evidence="5 9">2789STDY5608837</strain>
    </source>
</reference>
<dbReference type="PIRSF" id="PIRSF000858">
    <property type="entry name" value="SCOT-t"/>
    <property type="match status" value="1"/>
</dbReference>
<evidence type="ECO:0000256" key="1">
    <source>
        <dbReference type="ARBA" id="ARBA00007154"/>
    </source>
</evidence>
<dbReference type="InterPro" id="IPR014388">
    <property type="entry name" value="3-oxoacid_CoA-transferase"/>
</dbReference>
<evidence type="ECO:0000256" key="4">
    <source>
        <dbReference type="PIRSR" id="PIRSR000858-1"/>
    </source>
</evidence>
<dbReference type="EMBL" id="RCXQ01000010">
    <property type="protein sequence ID" value="RYT65856.1"/>
    <property type="molecule type" value="Genomic_DNA"/>
</dbReference>
<dbReference type="Gene3D" id="3.40.1080.10">
    <property type="entry name" value="Glutaconate Coenzyme A-transferase"/>
    <property type="match status" value="2"/>
</dbReference>
<evidence type="ECO:0000313" key="11">
    <source>
        <dbReference type="Proteomes" id="UP000293506"/>
    </source>
</evidence>
<evidence type="ECO:0000313" key="5">
    <source>
        <dbReference type="EMBL" id="CUO02240.1"/>
    </source>
</evidence>